<reference evidence="2" key="1">
    <citation type="journal article" date="2023" name="Insect Mol. Biol.">
        <title>Genome sequencing provides insights into the evolution of gene families encoding plant cell wall-degrading enzymes in longhorned beetles.</title>
        <authorList>
            <person name="Shin N.R."/>
            <person name="Okamura Y."/>
            <person name="Kirsch R."/>
            <person name="Pauchet Y."/>
        </authorList>
    </citation>
    <scope>NUCLEOTIDE SEQUENCE</scope>
    <source>
        <strain evidence="2">RBIC_L_NR</strain>
    </source>
</reference>
<dbReference type="AlphaFoldDB" id="A0AAV8YHQ2"/>
<comment type="caution">
    <text evidence="2">The sequence shown here is derived from an EMBL/GenBank/DDBJ whole genome shotgun (WGS) entry which is preliminary data.</text>
</comment>
<proteinExistence type="predicted"/>
<sequence>MLLGPVRSRKRKTNTQRQGLAYLEAYDKNQHEKKKELDLEERRLALEERRMALAEKQHSITEYEIKKKFELEEKN</sequence>
<dbReference type="EMBL" id="JANEYF010002140">
    <property type="protein sequence ID" value="KAJ8950899.1"/>
    <property type="molecule type" value="Genomic_DNA"/>
</dbReference>
<name>A0AAV8YHQ2_9CUCU</name>
<dbReference type="Proteomes" id="UP001162156">
    <property type="component" value="Unassembled WGS sequence"/>
</dbReference>
<evidence type="ECO:0000313" key="2">
    <source>
        <dbReference type="EMBL" id="KAJ8950899.1"/>
    </source>
</evidence>
<keyword evidence="1" id="KW-0175">Coiled coil</keyword>
<evidence type="ECO:0000313" key="3">
    <source>
        <dbReference type="Proteomes" id="UP001162156"/>
    </source>
</evidence>
<evidence type="ECO:0000256" key="1">
    <source>
        <dbReference type="SAM" id="Coils"/>
    </source>
</evidence>
<accession>A0AAV8YHQ2</accession>
<feature type="coiled-coil region" evidence="1">
    <location>
        <begin position="23"/>
        <end position="57"/>
    </location>
</feature>
<keyword evidence="3" id="KW-1185">Reference proteome</keyword>
<organism evidence="2 3">
    <name type="scientific">Rhamnusium bicolor</name>
    <dbReference type="NCBI Taxonomy" id="1586634"/>
    <lineage>
        <taxon>Eukaryota</taxon>
        <taxon>Metazoa</taxon>
        <taxon>Ecdysozoa</taxon>
        <taxon>Arthropoda</taxon>
        <taxon>Hexapoda</taxon>
        <taxon>Insecta</taxon>
        <taxon>Pterygota</taxon>
        <taxon>Neoptera</taxon>
        <taxon>Endopterygota</taxon>
        <taxon>Coleoptera</taxon>
        <taxon>Polyphaga</taxon>
        <taxon>Cucujiformia</taxon>
        <taxon>Chrysomeloidea</taxon>
        <taxon>Cerambycidae</taxon>
        <taxon>Lepturinae</taxon>
        <taxon>Rhagiini</taxon>
        <taxon>Rhamnusium</taxon>
    </lineage>
</organism>
<protein>
    <submittedName>
        <fullName evidence="2">Uncharacterized protein</fullName>
    </submittedName>
</protein>
<gene>
    <name evidence="2" type="ORF">NQ314_007756</name>
</gene>